<evidence type="ECO:0000313" key="3">
    <source>
        <dbReference type="Proteomes" id="UP001367508"/>
    </source>
</evidence>
<name>A0AAN9LQN1_CANGL</name>
<reference evidence="2 3" key="1">
    <citation type="submission" date="2024-01" db="EMBL/GenBank/DDBJ databases">
        <title>The genomes of 5 underutilized Papilionoideae crops provide insights into root nodulation and disease resistanc.</title>
        <authorList>
            <person name="Jiang F."/>
        </authorList>
    </citation>
    <scope>NUCLEOTIDE SEQUENCE [LARGE SCALE GENOMIC DNA]</scope>
    <source>
        <strain evidence="2">LVBAO_FW01</strain>
        <tissue evidence="2">Leaves</tissue>
    </source>
</reference>
<dbReference type="EMBL" id="JAYMYQ010000004">
    <property type="protein sequence ID" value="KAK7340306.1"/>
    <property type="molecule type" value="Genomic_DNA"/>
</dbReference>
<dbReference type="Proteomes" id="UP001367508">
    <property type="component" value="Unassembled WGS sequence"/>
</dbReference>
<feature type="transmembrane region" description="Helical" evidence="1">
    <location>
        <begin position="22"/>
        <end position="43"/>
    </location>
</feature>
<keyword evidence="1" id="KW-1133">Transmembrane helix</keyword>
<keyword evidence="1" id="KW-0812">Transmembrane</keyword>
<protein>
    <submittedName>
        <fullName evidence="2">Uncharacterized protein</fullName>
    </submittedName>
</protein>
<dbReference type="AlphaFoldDB" id="A0AAN9LQN1"/>
<evidence type="ECO:0000256" key="1">
    <source>
        <dbReference type="SAM" id="Phobius"/>
    </source>
</evidence>
<keyword evidence="3" id="KW-1185">Reference proteome</keyword>
<organism evidence="2 3">
    <name type="scientific">Canavalia gladiata</name>
    <name type="common">Sword bean</name>
    <name type="synonym">Dolichos gladiatus</name>
    <dbReference type="NCBI Taxonomy" id="3824"/>
    <lineage>
        <taxon>Eukaryota</taxon>
        <taxon>Viridiplantae</taxon>
        <taxon>Streptophyta</taxon>
        <taxon>Embryophyta</taxon>
        <taxon>Tracheophyta</taxon>
        <taxon>Spermatophyta</taxon>
        <taxon>Magnoliopsida</taxon>
        <taxon>eudicotyledons</taxon>
        <taxon>Gunneridae</taxon>
        <taxon>Pentapetalae</taxon>
        <taxon>rosids</taxon>
        <taxon>fabids</taxon>
        <taxon>Fabales</taxon>
        <taxon>Fabaceae</taxon>
        <taxon>Papilionoideae</taxon>
        <taxon>50 kb inversion clade</taxon>
        <taxon>NPAAA clade</taxon>
        <taxon>indigoferoid/millettioid clade</taxon>
        <taxon>Phaseoleae</taxon>
        <taxon>Canavalia</taxon>
    </lineage>
</organism>
<proteinExistence type="predicted"/>
<accession>A0AAN9LQN1</accession>
<evidence type="ECO:0000313" key="2">
    <source>
        <dbReference type="EMBL" id="KAK7340306.1"/>
    </source>
</evidence>
<sequence>MGLNFNTVLFFRKITYSVINEFSSIWILLGFQFSALLFVNTPAKCFQEWVLDQRLMLYAGGNQFDVGVIGHRILDGRKIKQKRLF</sequence>
<comment type="caution">
    <text evidence="2">The sequence shown here is derived from an EMBL/GenBank/DDBJ whole genome shotgun (WGS) entry which is preliminary data.</text>
</comment>
<keyword evidence="1" id="KW-0472">Membrane</keyword>
<gene>
    <name evidence="2" type="ORF">VNO77_21008</name>
</gene>